<dbReference type="PANTHER" id="PTHR37542:SF3">
    <property type="entry name" value="PRION-INHIBITION AND PROPAGATION HELO DOMAIN-CONTAINING PROTEIN"/>
    <property type="match status" value="1"/>
</dbReference>
<dbReference type="Proteomes" id="UP000054321">
    <property type="component" value="Unassembled WGS sequence"/>
</dbReference>
<protein>
    <recommendedName>
        <fullName evidence="2">Prion-inhibition and propagation HeLo domain-containing protein</fullName>
    </recommendedName>
</protein>
<sequence>MAEPFGVVAGAIGIASAFTACVGCFEYVQFGRRFGRDFQTDQLALSCARLRLTRWGESVDIYNDPRLGKSNATVTEIQVAKDTLLQILVLFADTEAISKKYKLAAKAGDDLSVFSTGDMDPTLIALDNKMKGLAMKRQKRSRFLKLTSWALYHKSELTGLLEGIVSLIDSIEKLFPAAEAQTKLVRQEATEVGDKQSLQLLENVAKNVDNLLQITAGELRSGHQYLNVVVRGEAQTGDAYSNDWVGAGVGTSHEYKCIEVEKGGKALIGNKYGGKDFWDD</sequence>
<dbReference type="InParanoid" id="A0A0C3C908"/>
<evidence type="ECO:0000259" key="2">
    <source>
        <dbReference type="Pfam" id="PF14479"/>
    </source>
</evidence>
<reference evidence="4" key="2">
    <citation type="submission" date="2015-01" db="EMBL/GenBank/DDBJ databases">
        <title>Evolutionary Origins and Diversification of the Mycorrhizal Mutualists.</title>
        <authorList>
            <consortium name="DOE Joint Genome Institute"/>
            <consortium name="Mycorrhizal Genomics Consortium"/>
            <person name="Kohler A."/>
            <person name="Kuo A."/>
            <person name="Nagy L.G."/>
            <person name="Floudas D."/>
            <person name="Copeland A."/>
            <person name="Barry K.W."/>
            <person name="Cichocki N."/>
            <person name="Veneault-Fourrey C."/>
            <person name="LaButti K."/>
            <person name="Lindquist E.A."/>
            <person name="Lipzen A."/>
            <person name="Lundell T."/>
            <person name="Morin E."/>
            <person name="Murat C."/>
            <person name="Riley R."/>
            <person name="Ohm R."/>
            <person name="Sun H."/>
            <person name="Tunlid A."/>
            <person name="Henrissat B."/>
            <person name="Grigoriev I.V."/>
            <person name="Hibbett D.S."/>
            <person name="Martin F."/>
        </authorList>
    </citation>
    <scope>NUCLEOTIDE SEQUENCE [LARGE SCALE GENOMIC DNA]</scope>
    <source>
        <strain evidence="4">Zn</strain>
    </source>
</reference>
<evidence type="ECO:0000313" key="4">
    <source>
        <dbReference type="Proteomes" id="UP000054321"/>
    </source>
</evidence>
<dbReference type="EMBL" id="KN832887">
    <property type="protein sequence ID" value="KIM95398.1"/>
    <property type="molecule type" value="Genomic_DNA"/>
</dbReference>
<reference evidence="3 4" key="1">
    <citation type="submission" date="2014-04" db="EMBL/GenBank/DDBJ databases">
        <authorList>
            <consortium name="DOE Joint Genome Institute"/>
            <person name="Kuo A."/>
            <person name="Martino E."/>
            <person name="Perotto S."/>
            <person name="Kohler A."/>
            <person name="Nagy L.G."/>
            <person name="Floudas D."/>
            <person name="Copeland A."/>
            <person name="Barry K.W."/>
            <person name="Cichocki N."/>
            <person name="Veneault-Fourrey C."/>
            <person name="LaButti K."/>
            <person name="Lindquist E.A."/>
            <person name="Lipzen A."/>
            <person name="Lundell T."/>
            <person name="Morin E."/>
            <person name="Murat C."/>
            <person name="Sun H."/>
            <person name="Tunlid A."/>
            <person name="Henrissat B."/>
            <person name="Grigoriev I.V."/>
            <person name="Hibbett D.S."/>
            <person name="Martin F."/>
            <person name="Nordberg H.P."/>
            <person name="Cantor M.N."/>
            <person name="Hua S.X."/>
        </authorList>
    </citation>
    <scope>NUCLEOTIDE SEQUENCE [LARGE SCALE GENOMIC DNA]</scope>
    <source>
        <strain evidence="3 4">Zn</strain>
    </source>
</reference>
<evidence type="ECO:0000256" key="1">
    <source>
        <dbReference type="SAM" id="Phobius"/>
    </source>
</evidence>
<dbReference type="Gene3D" id="1.20.120.1020">
    <property type="entry name" value="Prion-inhibition and propagation, HeLo domain"/>
    <property type="match status" value="1"/>
</dbReference>
<dbReference type="AlphaFoldDB" id="A0A0C3C908"/>
<dbReference type="STRING" id="913774.A0A0C3C908"/>
<gene>
    <name evidence="3" type="ORF">OIDMADRAFT_134549</name>
</gene>
<accession>A0A0C3C908</accession>
<dbReference type="PANTHER" id="PTHR37542">
    <property type="entry name" value="HELO DOMAIN-CONTAINING PROTEIN-RELATED"/>
    <property type="match status" value="1"/>
</dbReference>
<proteinExistence type="predicted"/>
<name>A0A0C3C908_OIDMZ</name>
<keyword evidence="1" id="KW-0472">Membrane</keyword>
<dbReference type="OrthoDB" id="20872at2759"/>
<organism evidence="3 4">
    <name type="scientific">Oidiodendron maius (strain Zn)</name>
    <dbReference type="NCBI Taxonomy" id="913774"/>
    <lineage>
        <taxon>Eukaryota</taxon>
        <taxon>Fungi</taxon>
        <taxon>Dikarya</taxon>
        <taxon>Ascomycota</taxon>
        <taxon>Pezizomycotina</taxon>
        <taxon>Leotiomycetes</taxon>
        <taxon>Leotiomycetes incertae sedis</taxon>
        <taxon>Myxotrichaceae</taxon>
        <taxon>Oidiodendron</taxon>
    </lineage>
</organism>
<keyword evidence="1" id="KW-0812">Transmembrane</keyword>
<dbReference type="HOGENOM" id="CLU_058675_0_0_1"/>
<feature type="domain" description="Prion-inhibition and propagation HeLo" evidence="2">
    <location>
        <begin position="6"/>
        <end position="201"/>
    </location>
</feature>
<feature type="transmembrane region" description="Helical" evidence="1">
    <location>
        <begin position="6"/>
        <end position="28"/>
    </location>
</feature>
<dbReference type="InterPro" id="IPR029498">
    <property type="entry name" value="HeLo_dom"/>
</dbReference>
<keyword evidence="4" id="KW-1185">Reference proteome</keyword>
<evidence type="ECO:0000313" key="3">
    <source>
        <dbReference type="EMBL" id="KIM95398.1"/>
    </source>
</evidence>
<dbReference type="Pfam" id="PF14479">
    <property type="entry name" value="HeLo"/>
    <property type="match status" value="1"/>
</dbReference>
<dbReference type="InterPro" id="IPR038305">
    <property type="entry name" value="HeLo_sf"/>
</dbReference>
<keyword evidence="1" id="KW-1133">Transmembrane helix</keyword>